<feature type="transmembrane region" description="Helical" evidence="7">
    <location>
        <begin position="457"/>
        <end position="477"/>
    </location>
</feature>
<organism evidence="8 9">
    <name type="scientific">Entamoeba histolytica</name>
    <dbReference type="NCBI Taxonomy" id="5759"/>
    <lineage>
        <taxon>Eukaryota</taxon>
        <taxon>Amoebozoa</taxon>
        <taxon>Evosea</taxon>
        <taxon>Archamoebae</taxon>
        <taxon>Mastigamoebida</taxon>
        <taxon>Entamoebidae</taxon>
        <taxon>Entamoeba</taxon>
    </lineage>
</organism>
<keyword evidence="6 7" id="KW-0472">Membrane</keyword>
<dbReference type="AlphaFoldDB" id="A0A5K1USA6"/>
<feature type="transmembrane region" description="Helical" evidence="7">
    <location>
        <begin position="53"/>
        <end position="69"/>
    </location>
</feature>
<feature type="transmembrane region" description="Helical" evidence="7">
    <location>
        <begin position="302"/>
        <end position="322"/>
    </location>
</feature>
<dbReference type="EMBL" id="BDEQ01000001">
    <property type="protein sequence ID" value="GAT98847.1"/>
    <property type="molecule type" value="Genomic_DNA"/>
</dbReference>
<dbReference type="VEuPathDB" id="AmoebaDB:EHI8A_043780"/>
<keyword evidence="5 7" id="KW-1133">Transmembrane helix</keyword>
<dbReference type="InterPro" id="IPR002259">
    <property type="entry name" value="Eqnu_transpt"/>
</dbReference>
<feature type="transmembrane region" description="Helical" evidence="7">
    <location>
        <begin position="120"/>
        <end position="142"/>
    </location>
</feature>
<feature type="transmembrane region" description="Helical" evidence="7">
    <location>
        <begin position="195"/>
        <end position="215"/>
    </location>
</feature>
<evidence type="ECO:0000313" key="8">
    <source>
        <dbReference type="EMBL" id="GAT98847.1"/>
    </source>
</evidence>
<dbReference type="PANTHER" id="PTHR10332">
    <property type="entry name" value="EQUILIBRATIVE NUCLEOSIDE TRANSPORTER"/>
    <property type="match status" value="1"/>
</dbReference>
<dbReference type="VEuPathDB" id="AmoebaDB:KM1_090380"/>
<dbReference type="PANTHER" id="PTHR10332:SF10">
    <property type="entry name" value="EQUILIBRATIVE NUCLEOSIDE TRANSPORTER 4"/>
    <property type="match status" value="1"/>
</dbReference>
<protein>
    <submittedName>
        <fullName evidence="8">Nucleoside transporter putative</fullName>
    </submittedName>
</protein>
<evidence type="ECO:0000256" key="5">
    <source>
        <dbReference type="ARBA" id="ARBA00022989"/>
    </source>
</evidence>
<feature type="transmembrane region" description="Helical" evidence="7">
    <location>
        <begin position="89"/>
        <end position="113"/>
    </location>
</feature>
<dbReference type="Pfam" id="PF01733">
    <property type="entry name" value="Nucleoside_tran"/>
    <property type="match status" value="1"/>
</dbReference>
<keyword evidence="4 7" id="KW-0812">Transmembrane</keyword>
<feature type="transmembrane region" description="Helical" evidence="7">
    <location>
        <begin position="413"/>
        <end position="436"/>
    </location>
</feature>
<dbReference type="VEuPathDB" id="AmoebaDB:EHI7A_044500"/>
<proteinExistence type="inferred from homology"/>
<dbReference type="VEuPathDB" id="AmoebaDB:EHI_017040"/>
<sequence length="481" mass="53422">MLQPSTYYSDSNYIYSTDGLQLTNASEISIDSSIQRPIKHSFLNPDLSKKHNTLTFILCFLLGVCYNFHGNITAGASIEIGTKLGEVSLFYYLPNLFYLSNGTTIAFLVLLSFVTPKYPYFSFSCISLIGQYVLTFVMIPLFPPVMKLFNHLDQNTMHTVQSIAISVLSLINGCLSAINFSTFIYISSTLSPQHLIAYMVGSSGGPFLASLINLIDTTSTESNKWVYLIIVCVGVLIAPLIIIVYFFFCYKTIPHFHSLFHITEETSFLSINNRIPSRLRRLFLSTKASLLEIKNVVVTLKYSALSLLLVSICSSYIYPGILNNFSVTTVTYDGRVVDNPHYTYHLNLVTFVFTAFDLIGSILTFLPIEPSKKSLLGSSITRLTIFTLFCSVINIGNLFVINDNENDPLVQSTGYFFGFINIVCALLLGITQGYLVTHSILKISKHVEEKVGTNVTLIIISLGSIIGTTIQIMVLSICSAL</sequence>
<evidence type="ECO:0000313" key="9">
    <source>
        <dbReference type="Proteomes" id="UP000078387"/>
    </source>
</evidence>
<dbReference type="Proteomes" id="UP000078387">
    <property type="component" value="Unassembled WGS sequence"/>
</dbReference>
<dbReference type="GO" id="GO:0005886">
    <property type="term" value="C:plasma membrane"/>
    <property type="evidence" value="ECO:0007669"/>
    <property type="project" value="TreeGrafter"/>
</dbReference>
<comment type="caution">
    <text evidence="8">The sequence shown here is derived from an EMBL/GenBank/DDBJ whole genome shotgun (WGS) entry which is preliminary data.</text>
</comment>
<evidence type="ECO:0000256" key="4">
    <source>
        <dbReference type="ARBA" id="ARBA00022692"/>
    </source>
</evidence>
<comment type="subcellular location">
    <subcellularLocation>
        <location evidence="1">Membrane</location>
        <topology evidence="1">Multi-pass membrane protein</topology>
    </subcellularLocation>
</comment>
<feature type="transmembrane region" description="Helical" evidence="7">
    <location>
        <begin position="380"/>
        <end position="401"/>
    </location>
</feature>
<evidence type="ECO:0000256" key="2">
    <source>
        <dbReference type="ARBA" id="ARBA00007965"/>
    </source>
</evidence>
<evidence type="ECO:0000256" key="3">
    <source>
        <dbReference type="ARBA" id="ARBA00022448"/>
    </source>
</evidence>
<evidence type="ECO:0000256" key="1">
    <source>
        <dbReference type="ARBA" id="ARBA00004141"/>
    </source>
</evidence>
<reference evidence="8 9" key="1">
    <citation type="submission" date="2016-05" db="EMBL/GenBank/DDBJ databases">
        <title>First whole genome sequencing of Entamoeba histolytica HM1:IMSS-clone-6.</title>
        <authorList>
            <person name="Mukherjee Avik.K."/>
            <person name="Izumyama S."/>
            <person name="Nakada-Tsukui K."/>
            <person name="Nozaki T."/>
        </authorList>
    </citation>
    <scope>NUCLEOTIDE SEQUENCE [LARGE SCALE GENOMIC DNA]</scope>
    <source>
        <strain evidence="8 9">HM1:IMSS clone 6</strain>
    </source>
</reference>
<name>A0A5K1USA6_ENTHI</name>
<feature type="transmembrane region" description="Helical" evidence="7">
    <location>
        <begin position="227"/>
        <end position="248"/>
    </location>
</feature>
<dbReference type="OMA" id="MANDSGY"/>
<feature type="transmembrane region" description="Helical" evidence="7">
    <location>
        <begin position="162"/>
        <end position="186"/>
    </location>
</feature>
<accession>A0A5K1USA6</accession>
<gene>
    <name evidence="8" type="ORF">CL6EHI_017040</name>
</gene>
<comment type="similarity">
    <text evidence="2">Belongs to the SLC29A/ENT transporter (TC 2.A.57) family.</text>
</comment>
<evidence type="ECO:0000256" key="7">
    <source>
        <dbReference type="SAM" id="Phobius"/>
    </source>
</evidence>
<dbReference type="GO" id="GO:0005337">
    <property type="term" value="F:nucleoside transmembrane transporter activity"/>
    <property type="evidence" value="ECO:0007669"/>
    <property type="project" value="InterPro"/>
</dbReference>
<dbReference type="VEuPathDB" id="AmoebaDB:EHI5A_076200"/>
<keyword evidence="3" id="KW-0813">Transport</keyword>
<feature type="transmembrane region" description="Helical" evidence="7">
    <location>
        <begin position="342"/>
        <end position="368"/>
    </location>
</feature>
<evidence type="ECO:0000256" key="6">
    <source>
        <dbReference type="ARBA" id="ARBA00023136"/>
    </source>
</evidence>